<reference evidence="1" key="2">
    <citation type="submission" date="2014-03" db="EMBL/GenBank/DDBJ databases">
        <authorList>
            <person name="Genoscope - CEA"/>
        </authorList>
    </citation>
    <scope>NUCLEOTIDE SEQUENCE</scope>
</reference>
<name>A0A060XZ95_ONCMY</name>
<protein>
    <submittedName>
        <fullName evidence="1">Uncharacterized protein</fullName>
    </submittedName>
</protein>
<accession>A0A060XZ95</accession>
<evidence type="ECO:0000313" key="2">
    <source>
        <dbReference type="Proteomes" id="UP000193380"/>
    </source>
</evidence>
<reference evidence="1" key="1">
    <citation type="journal article" date="2014" name="Nat. Commun.">
        <title>The rainbow trout genome provides novel insights into evolution after whole-genome duplication in vertebrates.</title>
        <authorList>
            <person name="Berthelot C."/>
            <person name="Brunet F."/>
            <person name="Chalopin D."/>
            <person name="Juanchich A."/>
            <person name="Bernard M."/>
            <person name="Noel B."/>
            <person name="Bento P."/>
            <person name="Da Silva C."/>
            <person name="Labadie K."/>
            <person name="Alberti A."/>
            <person name="Aury J.M."/>
            <person name="Louis A."/>
            <person name="Dehais P."/>
            <person name="Bardou P."/>
            <person name="Montfort J."/>
            <person name="Klopp C."/>
            <person name="Cabau C."/>
            <person name="Gaspin C."/>
            <person name="Thorgaard G.H."/>
            <person name="Boussaha M."/>
            <person name="Quillet E."/>
            <person name="Guyomard R."/>
            <person name="Galiana D."/>
            <person name="Bobe J."/>
            <person name="Volff J.N."/>
            <person name="Genet C."/>
            <person name="Wincker P."/>
            <person name="Jaillon O."/>
            <person name="Roest Crollius H."/>
            <person name="Guiguen Y."/>
        </authorList>
    </citation>
    <scope>NUCLEOTIDE SEQUENCE [LARGE SCALE GENOMIC DNA]</scope>
</reference>
<organism evidence="1 2">
    <name type="scientific">Oncorhynchus mykiss</name>
    <name type="common">Rainbow trout</name>
    <name type="synonym">Salmo gairdneri</name>
    <dbReference type="NCBI Taxonomy" id="8022"/>
    <lineage>
        <taxon>Eukaryota</taxon>
        <taxon>Metazoa</taxon>
        <taxon>Chordata</taxon>
        <taxon>Craniata</taxon>
        <taxon>Vertebrata</taxon>
        <taxon>Euteleostomi</taxon>
        <taxon>Actinopterygii</taxon>
        <taxon>Neopterygii</taxon>
        <taxon>Teleostei</taxon>
        <taxon>Protacanthopterygii</taxon>
        <taxon>Salmoniformes</taxon>
        <taxon>Salmonidae</taxon>
        <taxon>Salmoninae</taxon>
        <taxon>Oncorhynchus</taxon>
    </lineage>
</organism>
<sequence>MLLHTTDVNNVELSVVRRVGVRALDTAGNMAALMTLTQLSSGNPVYEVYYRQVNE</sequence>
<dbReference type="EMBL" id="FR906643">
    <property type="protein sequence ID" value="CDQ85023.1"/>
    <property type="molecule type" value="Genomic_DNA"/>
</dbReference>
<gene>
    <name evidence="1" type="ORF">GSONMT00032116001</name>
</gene>
<evidence type="ECO:0000313" key="1">
    <source>
        <dbReference type="EMBL" id="CDQ85023.1"/>
    </source>
</evidence>
<dbReference type="Proteomes" id="UP000193380">
    <property type="component" value="Unassembled WGS sequence"/>
</dbReference>
<dbReference type="PaxDb" id="8022-A0A060XZ95"/>
<proteinExistence type="predicted"/>
<dbReference type="AlphaFoldDB" id="A0A060XZ95"/>